<proteinExistence type="predicted"/>
<keyword evidence="1" id="KW-0812">Transmembrane</keyword>
<sequence>MMNSDCLRLARQRLSQSEFVLSPWDSVTSFGDWRTRYRVMTRLIWELLNRIIIVAIWVNMLG</sequence>
<dbReference type="AlphaFoldDB" id="A0AAF0QX51"/>
<organism evidence="2 3">
    <name type="scientific">Solanum verrucosum</name>
    <dbReference type="NCBI Taxonomy" id="315347"/>
    <lineage>
        <taxon>Eukaryota</taxon>
        <taxon>Viridiplantae</taxon>
        <taxon>Streptophyta</taxon>
        <taxon>Embryophyta</taxon>
        <taxon>Tracheophyta</taxon>
        <taxon>Spermatophyta</taxon>
        <taxon>Magnoliopsida</taxon>
        <taxon>eudicotyledons</taxon>
        <taxon>Gunneridae</taxon>
        <taxon>Pentapetalae</taxon>
        <taxon>asterids</taxon>
        <taxon>lamiids</taxon>
        <taxon>Solanales</taxon>
        <taxon>Solanaceae</taxon>
        <taxon>Solanoideae</taxon>
        <taxon>Solaneae</taxon>
        <taxon>Solanum</taxon>
    </lineage>
</organism>
<protein>
    <submittedName>
        <fullName evidence="2">Uncharacterized protein</fullName>
    </submittedName>
</protein>
<keyword evidence="3" id="KW-1185">Reference proteome</keyword>
<dbReference type="Proteomes" id="UP001234989">
    <property type="component" value="Chromosome 5"/>
</dbReference>
<evidence type="ECO:0000256" key="1">
    <source>
        <dbReference type="SAM" id="Phobius"/>
    </source>
</evidence>
<evidence type="ECO:0000313" key="3">
    <source>
        <dbReference type="Proteomes" id="UP001234989"/>
    </source>
</evidence>
<keyword evidence="1" id="KW-0472">Membrane</keyword>
<accession>A0AAF0QX51</accession>
<reference evidence="2" key="1">
    <citation type="submission" date="2023-08" db="EMBL/GenBank/DDBJ databases">
        <title>A de novo genome assembly of Solanum verrucosum Schlechtendal, a Mexican diploid species geographically isolated from the other diploid A-genome species in potato relatives.</title>
        <authorList>
            <person name="Hosaka K."/>
        </authorList>
    </citation>
    <scope>NUCLEOTIDE SEQUENCE</scope>
    <source>
        <tissue evidence="2">Young leaves</tissue>
    </source>
</reference>
<feature type="transmembrane region" description="Helical" evidence="1">
    <location>
        <begin position="43"/>
        <end position="60"/>
    </location>
</feature>
<evidence type="ECO:0000313" key="2">
    <source>
        <dbReference type="EMBL" id="WMV28181.1"/>
    </source>
</evidence>
<name>A0AAF0QX51_SOLVR</name>
<gene>
    <name evidence="2" type="ORF">MTR67_021566</name>
</gene>
<dbReference type="EMBL" id="CP133616">
    <property type="protein sequence ID" value="WMV28181.1"/>
    <property type="molecule type" value="Genomic_DNA"/>
</dbReference>
<keyword evidence="1" id="KW-1133">Transmembrane helix</keyword>